<organism evidence="6">
    <name type="scientific">marine sediment metagenome</name>
    <dbReference type="NCBI Taxonomy" id="412755"/>
    <lineage>
        <taxon>unclassified sequences</taxon>
        <taxon>metagenomes</taxon>
        <taxon>ecological metagenomes</taxon>
    </lineage>
</organism>
<dbReference type="InterPro" id="IPR058637">
    <property type="entry name" value="YknX-like_C"/>
</dbReference>
<reference evidence="6" key="1">
    <citation type="journal article" date="2014" name="Front. Microbiol.">
        <title>High frequency of phylogenetically diverse reductive dehalogenase-homologous genes in deep subseafloor sedimentary metagenomes.</title>
        <authorList>
            <person name="Kawai M."/>
            <person name="Futagami T."/>
            <person name="Toyoda A."/>
            <person name="Takaki Y."/>
            <person name="Nishi S."/>
            <person name="Hori S."/>
            <person name="Arai W."/>
            <person name="Tsubouchi T."/>
            <person name="Morono Y."/>
            <person name="Uchiyama I."/>
            <person name="Ito T."/>
            <person name="Fujiyama A."/>
            <person name="Inagaki F."/>
            <person name="Takami H."/>
        </authorList>
    </citation>
    <scope>NUCLEOTIDE SEQUENCE</scope>
    <source>
        <strain evidence="6">Expedition CK06-06</strain>
    </source>
</reference>
<evidence type="ECO:0000256" key="2">
    <source>
        <dbReference type="ARBA" id="ARBA00022448"/>
    </source>
</evidence>
<name>X0U508_9ZZZZ</name>
<sequence length="210" mass="22886">QAKATLNLANHQLDVSLMKAPFSGIVAAKNAEVGDVINPLMGGFSPSSGVLTLMDFSSVKIDIDVSHQDIVRIKKGQVASLKVLAFPNEVFQGRVSLVNLTADPLSRKFKVEVKINNPDLILRPNTFGEVTFEVDTQADALVIPQKAILEQKYIFLVKNDTVEKRDVVIGLQNADMVEVISGLEEGDMVVVEGNFGLENGTRIEVKEVIK</sequence>
<feature type="non-terminal residue" evidence="6">
    <location>
        <position position="1"/>
    </location>
</feature>
<dbReference type="Pfam" id="PF25954">
    <property type="entry name" value="Beta-barrel_RND_2"/>
    <property type="match status" value="1"/>
</dbReference>
<dbReference type="FunFam" id="2.40.420.20:FF:000006">
    <property type="entry name" value="RND family efflux transporter MFP subunit"/>
    <property type="match status" value="1"/>
</dbReference>
<dbReference type="Gene3D" id="2.40.30.170">
    <property type="match status" value="1"/>
</dbReference>
<evidence type="ECO:0000259" key="5">
    <source>
        <dbReference type="Pfam" id="PF25989"/>
    </source>
</evidence>
<keyword evidence="3" id="KW-0862">Zinc</keyword>
<accession>X0U508</accession>
<evidence type="ECO:0000313" key="6">
    <source>
        <dbReference type="EMBL" id="GAG00854.1"/>
    </source>
</evidence>
<feature type="domain" description="CusB-like beta-barrel" evidence="4">
    <location>
        <begin position="61"/>
        <end position="133"/>
    </location>
</feature>
<dbReference type="FunFam" id="2.40.30.170:FF:000010">
    <property type="entry name" value="Efflux RND transporter periplasmic adaptor subunit"/>
    <property type="match status" value="1"/>
</dbReference>
<dbReference type="EMBL" id="BARS01027757">
    <property type="protein sequence ID" value="GAG00854.1"/>
    <property type="molecule type" value="Genomic_DNA"/>
</dbReference>
<dbReference type="PANTHER" id="PTHR30469">
    <property type="entry name" value="MULTIDRUG RESISTANCE PROTEIN MDTA"/>
    <property type="match status" value="1"/>
</dbReference>
<keyword evidence="2" id="KW-0813">Transport</keyword>
<dbReference type="InterPro" id="IPR006143">
    <property type="entry name" value="RND_pump_MFP"/>
</dbReference>
<proteinExistence type="inferred from homology"/>
<dbReference type="NCBIfam" id="TIGR01730">
    <property type="entry name" value="RND_mfp"/>
    <property type="match status" value="1"/>
</dbReference>
<dbReference type="Gene3D" id="2.40.420.20">
    <property type="match status" value="1"/>
</dbReference>
<comment type="similarity">
    <text evidence="1">Belongs to the membrane fusion protein (MFP) (TC 8.A.1) family.</text>
</comment>
<dbReference type="InterPro" id="IPR058792">
    <property type="entry name" value="Beta-barrel_RND_2"/>
</dbReference>
<dbReference type="GO" id="GO:0015562">
    <property type="term" value="F:efflux transmembrane transporter activity"/>
    <property type="evidence" value="ECO:0007669"/>
    <property type="project" value="TreeGrafter"/>
</dbReference>
<comment type="caution">
    <text evidence="6">The sequence shown here is derived from an EMBL/GenBank/DDBJ whole genome shotgun (WGS) entry which is preliminary data.</text>
</comment>
<evidence type="ECO:0000256" key="1">
    <source>
        <dbReference type="ARBA" id="ARBA00009477"/>
    </source>
</evidence>
<evidence type="ECO:0000256" key="3">
    <source>
        <dbReference type="ARBA" id="ARBA00022833"/>
    </source>
</evidence>
<gene>
    <name evidence="6" type="ORF">S01H1_43563</name>
</gene>
<evidence type="ECO:0000259" key="4">
    <source>
        <dbReference type="Pfam" id="PF25954"/>
    </source>
</evidence>
<feature type="domain" description="YknX-like C-terminal permuted SH3-like" evidence="5">
    <location>
        <begin position="140"/>
        <end position="205"/>
    </location>
</feature>
<dbReference type="GO" id="GO:1990281">
    <property type="term" value="C:efflux pump complex"/>
    <property type="evidence" value="ECO:0007669"/>
    <property type="project" value="TreeGrafter"/>
</dbReference>
<protein>
    <submittedName>
        <fullName evidence="6">Uncharacterized protein</fullName>
    </submittedName>
</protein>
<dbReference type="SUPFAM" id="SSF111369">
    <property type="entry name" value="HlyD-like secretion proteins"/>
    <property type="match status" value="1"/>
</dbReference>
<dbReference type="AlphaFoldDB" id="X0U508"/>
<dbReference type="Pfam" id="PF25989">
    <property type="entry name" value="YknX_C"/>
    <property type="match status" value="1"/>
</dbReference>